<dbReference type="RefSeq" id="WP_073118344.1">
    <property type="nucleotide sequence ID" value="NZ_FRAA01000001.1"/>
</dbReference>
<dbReference type="Proteomes" id="UP000184474">
    <property type="component" value="Unassembled WGS sequence"/>
</dbReference>
<sequence>MSLTNEEIYEHVETLYQAHYLGLVEDQMSQECDHMLAIIAAAEIQEVEGATDDHQRIAARNEKLHQLINQSWDLPEKKPLAEIYPKLFEAWEIEMESCPLQQVDEQSRDRFYPLVGDSIFLRLLKMSKRSLLILGQLPRRFVNLFRKEKRALHYWSHTIPMRNLVQRHYGARLIEDLEGLTDHFFGGMVKEYLTVKAWQETMALDATHAAVSSVHMTDHVLAFKKKWSESTPAIIAEIFAARRKAFEQEYERAGTWEYAKWKLSDTKVAGWLMDAHESWSRHQYEWKNTIYAVFEDWRSDLDIYILQQKTLAELSQYQEAQRQKLTKYIDPDIGKIQQFITDALDGLGQPQESILKELKRLHYQTVKQLDQSLVPQLSEKLSSQNIVGHINKLEVTVSQLVSELSEEHIILKSGDYDRPLKHDDFHQISIDELITFETLVVFQNELARFKTQMFSVLESAADETKDLDHIITFSLSSAIASLDDEKSDQEVILIAEEGFQRASSRLSEIREKLQLSLSETSDGLEAAVQQFCDSLTALTHNENTRELKMRITKAKAARQAVQVREELQDRIKGVALQLWEKSKVNYTVFRAELSKWSGRFILTANKPELTKQVSDFLYESQQALDKLPLIYQRLYQIEPLEDLELFEGRAMEYEALQSAFKNWKLGRYGATVVLGEKWGGLTSFMNYAVKEVGFTHSVSRHALEGNLYSHDDFITMMCRLFQLENIQNMDELVSHFHQGPKRVIVLEDIQKMYLRKVDGFQALIGLNQLISRTGQHIFWVVTSTIYTWNYLSQTIQINQYFSYIIELKELTNDQIINIVWKRNKISGYNIQFEVEEERSNDKKFMKLTSAQQQDKLKQEFFSSLNSFAKSNVSMALIFWLLSTRKIEDNRITIGTFKNPNLGFLKALSMEKVYILHVLILHDGLNVAQISEVLNIPQTHCQLMLLALLEDGVVFEEKSTYMINPIVYRGMINLLKSKNLIH</sequence>
<evidence type="ECO:0000313" key="1">
    <source>
        <dbReference type="EMBL" id="SHJ41796.1"/>
    </source>
</evidence>
<gene>
    <name evidence="1" type="ORF">SAMN04488028_10147</name>
</gene>
<accession>A0A1M6J510</accession>
<dbReference type="EMBL" id="FRAA01000001">
    <property type="protein sequence ID" value="SHJ41796.1"/>
    <property type="molecule type" value="Genomic_DNA"/>
</dbReference>
<name>A0A1M6J510_REIAG</name>
<protein>
    <submittedName>
        <fullName evidence="1">Uncharacterized protein</fullName>
    </submittedName>
</protein>
<organism evidence="1 2">
    <name type="scientific">Reichenbachiella agariperforans</name>
    <dbReference type="NCBI Taxonomy" id="156994"/>
    <lineage>
        <taxon>Bacteria</taxon>
        <taxon>Pseudomonadati</taxon>
        <taxon>Bacteroidota</taxon>
        <taxon>Cytophagia</taxon>
        <taxon>Cytophagales</taxon>
        <taxon>Reichenbachiellaceae</taxon>
        <taxon>Reichenbachiella</taxon>
    </lineage>
</organism>
<evidence type="ECO:0000313" key="2">
    <source>
        <dbReference type="Proteomes" id="UP000184474"/>
    </source>
</evidence>
<proteinExistence type="predicted"/>
<keyword evidence="2" id="KW-1185">Reference proteome</keyword>
<dbReference type="STRING" id="156994.SAMN04488028_10147"/>
<dbReference type="AlphaFoldDB" id="A0A1M6J510"/>
<dbReference type="InterPro" id="IPR036390">
    <property type="entry name" value="WH_DNA-bd_sf"/>
</dbReference>
<dbReference type="SUPFAM" id="SSF46785">
    <property type="entry name" value="Winged helix' DNA-binding domain"/>
    <property type="match status" value="1"/>
</dbReference>
<reference evidence="2" key="1">
    <citation type="submission" date="2016-11" db="EMBL/GenBank/DDBJ databases">
        <authorList>
            <person name="Varghese N."/>
            <person name="Submissions S."/>
        </authorList>
    </citation>
    <scope>NUCLEOTIDE SEQUENCE [LARGE SCALE GENOMIC DNA]</scope>
    <source>
        <strain evidence="2">DSM 26134</strain>
    </source>
</reference>